<proteinExistence type="predicted"/>
<dbReference type="RefSeq" id="WP_135624164.1">
    <property type="nucleotide sequence ID" value="NZ_RQGD01000034.1"/>
</dbReference>
<reference evidence="1" key="1">
    <citation type="journal article" date="2019" name="PLoS Negl. Trop. Dis.">
        <title>Revisiting the worldwide diversity of Leptospira species in the environment.</title>
        <authorList>
            <person name="Vincent A.T."/>
            <person name="Schiettekatte O."/>
            <person name="Bourhy P."/>
            <person name="Veyrier F.J."/>
            <person name="Picardeau M."/>
        </authorList>
    </citation>
    <scope>NUCLEOTIDE SEQUENCE [LARGE SCALE GENOMIC DNA]</scope>
    <source>
        <strain evidence="1">201702476</strain>
    </source>
</reference>
<sequence length="177" mass="19926">MESIIIFFGILVAFVVIAKIVNAIKGVKASYIDSFRLDSEEQTLFEEKEGDFYSVSKLGQAKIMSFARLKRTHAIFTSKRIIIGQKAFLSKKYMITHILYYDTTGHLGKELTEITGGLYSLGYQVFSILKDQITPEKDGNKSYLKLIPVPTTSATNVEHMRIYSDGNLTKLVEGLQV</sequence>
<dbReference type="EMBL" id="RQGD01000034">
    <property type="protein sequence ID" value="TGL58146.1"/>
    <property type="molecule type" value="Genomic_DNA"/>
</dbReference>
<evidence type="ECO:0000313" key="2">
    <source>
        <dbReference type="Proteomes" id="UP000297693"/>
    </source>
</evidence>
<organism evidence="1 2">
    <name type="scientific">Leptospira ognonensis</name>
    <dbReference type="NCBI Taxonomy" id="2484945"/>
    <lineage>
        <taxon>Bacteria</taxon>
        <taxon>Pseudomonadati</taxon>
        <taxon>Spirochaetota</taxon>
        <taxon>Spirochaetia</taxon>
        <taxon>Leptospirales</taxon>
        <taxon>Leptospiraceae</taxon>
        <taxon>Leptospira</taxon>
    </lineage>
</organism>
<name>A0A4R9K1U5_9LEPT</name>
<comment type="caution">
    <text evidence="1">The sequence shown here is derived from an EMBL/GenBank/DDBJ whole genome shotgun (WGS) entry which is preliminary data.</text>
</comment>
<dbReference type="OrthoDB" id="9845060at2"/>
<keyword evidence="2" id="KW-1185">Reference proteome</keyword>
<dbReference type="AlphaFoldDB" id="A0A4R9K1U5"/>
<dbReference type="Proteomes" id="UP000297693">
    <property type="component" value="Unassembled WGS sequence"/>
</dbReference>
<evidence type="ECO:0000313" key="1">
    <source>
        <dbReference type="EMBL" id="TGL58146.1"/>
    </source>
</evidence>
<protein>
    <submittedName>
        <fullName evidence="1">Uncharacterized protein</fullName>
    </submittedName>
</protein>
<accession>A0A4R9K1U5</accession>
<gene>
    <name evidence="1" type="ORF">EHQ58_12250</name>
</gene>